<feature type="compositionally biased region" description="Polar residues" evidence="4">
    <location>
        <begin position="1751"/>
        <end position="1760"/>
    </location>
</feature>
<feature type="compositionally biased region" description="Polar residues" evidence="4">
    <location>
        <begin position="1473"/>
        <end position="1494"/>
    </location>
</feature>
<dbReference type="Proteomes" id="UP000694424">
    <property type="component" value="Unplaced"/>
</dbReference>
<accession>A0A8B9S650</accession>
<feature type="compositionally biased region" description="Basic and acidic residues" evidence="4">
    <location>
        <begin position="1631"/>
        <end position="1645"/>
    </location>
</feature>
<feature type="compositionally biased region" description="Polar residues" evidence="4">
    <location>
        <begin position="1612"/>
        <end position="1630"/>
    </location>
</feature>
<dbReference type="CDD" id="cd08036">
    <property type="entry name" value="LARP_5"/>
    <property type="match status" value="1"/>
</dbReference>
<dbReference type="InterPro" id="IPR006630">
    <property type="entry name" value="La_HTH"/>
</dbReference>
<evidence type="ECO:0000313" key="7">
    <source>
        <dbReference type="Proteomes" id="UP000694424"/>
    </source>
</evidence>
<dbReference type="Ensembl" id="ENSAOWT00000011041.1">
    <property type="protein sequence ID" value="ENSAOWP00000009728.1"/>
    <property type="gene ID" value="ENSAOWG00000006682.1"/>
</dbReference>
<dbReference type="InterPro" id="IPR036390">
    <property type="entry name" value="WH_DNA-bd_sf"/>
</dbReference>
<feature type="compositionally biased region" description="Basic residues" evidence="4">
    <location>
        <begin position="1517"/>
        <end position="1527"/>
    </location>
</feature>
<keyword evidence="7" id="KW-1185">Reference proteome</keyword>
<dbReference type="InterPro" id="IPR036388">
    <property type="entry name" value="WH-like_DNA-bd_sf"/>
</dbReference>
<dbReference type="GO" id="GO:0003730">
    <property type="term" value="F:mRNA 3'-UTR binding"/>
    <property type="evidence" value="ECO:0007669"/>
    <property type="project" value="TreeGrafter"/>
</dbReference>
<organism evidence="6 7">
    <name type="scientific">Apteryx owenii</name>
    <name type="common">Little spotted kiwi</name>
    <dbReference type="NCBI Taxonomy" id="8824"/>
    <lineage>
        <taxon>Eukaryota</taxon>
        <taxon>Metazoa</taxon>
        <taxon>Chordata</taxon>
        <taxon>Craniata</taxon>
        <taxon>Vertebrata</taxon>
        <taxon>Euteleostomi</taxon>
        <taxon>Archelosauria</taxon>
        <taxon>Archosauria</taxon>
        <taxon>Dinosauria</taxon>
        <taxon>Saurischia</taxon>
        <taxon>Theropoda</taxon>
        <taxon>Coelurosauria</taxon>
        <taxon>Aves</taxon>
        <taxon>Palaeognathae</taxon>
        <taxon>Apterygiformes</taxon>
        <taxon>Apterygidae</taxon>
        <taxon>Apteryx</taxon>
    </lineage>
</organism>
<dbReference type="Gene3D" id="1.10.10.10">
    <property type="entry name" value="Winged helix-like DNA-binding domain superfamily/Winged helix DNA-binding domain"/>
    <property type="match status" value="1"/>
</dbReference>
<proteinExistence type="predicted"/>
<evidence type="ECO:0000256" key="3">
    <source>
        <dbReference type="PROSITE-ProRule" id="PRU00332"/>
    </source>
</evidence>
<feature type="compositionally biased region" description="Pro residues" evidence="4">
    <location>
        <begin position="1540"/>
        <end position="1549"/>
    </location>
</feature>
<dbReference type="GO" id="GO:0045727">
    <property type="term" value="P:positive regulation of translation"/>
    <property type="evidence" value="ECO:0007669"/>
    <property type="project" value="TreeGrafter"/>
</dbReference>
<evidence type="ECO:0000256" key="4">
    <source>
        <dbReference type="SAM" id="MobiDB-lite"/>
    </source>
</evidence>
<dbReference type="InterPro" id="IPR058699">
    <property type="entry name" value="RRM_LARP4/4B"/>
</dbReference>
<evidence type="ECO:0000259" key="5">
    <source>
        <dbReference type="PROSITE" id="PS50961"/>
    </source>
</evidence>
<feature type="region of interest" description="Disordered" evidence="4">
    <location>
        <begin position="526"/>
        <end position="546"/>
    </location>
</feature>
<dbReference type="InterPro" id="IPR045180">
    <property type="entry name" value="La_dom_prot"/>
</dbReference>
<feature type="region of interest" description="Disordered" evidence="4">
    <location>
        <begin position="1593"/>
        <end position="1653"/>
    </location>
</feature>
<dbReference type="PANTHER" id="PTHR22792">
    <property type="entry name" value="LUPUS LA PROTEIN-RELATED"/>
    <property type="match status" value="1"/>
</dbReference>
<keyword evidence="1" id="KW-0597">Phosphoprotein</keyword>
<evidence type="ECO:0000256" key="2">
    <source>
        <dbReference type="ARBA" id="ARBA00022884"/>
    </source>
</evidence>
<dbReference type="Pfam" id="PF26088">
    <property type="entry name" value="RRM_LARP4"/>
    <property type="match status" value="1"/>
</dbReference>
<evidence type="ECO:0000313" key="6">
    <source>
        <dbReference type="Ensembl" id="ENSAOWP00000009728.1"/>
    </source>
</evidence>
<dbReference type="SUPFAM" id="SSF46785">
    <property type="entry name" value="Winged helix' DNA-binding domain"/>
    <property type="match status" value="1"/>
</dbReference>
<keyword evidence="2 3" id="KW-0694">RNA-binding</keyword>
<dbReference type="PANTHER" id="PTHR22792:SF43">
    <property type="entry name" value="LA-RELATED PROTEIN 4B"/>
    <property type="match status" value="1"/>
</dbReference>
<dbReference type="SMART" id="SM00715">
    <property type="entry name" value="LA"/>
    <property type="match status" value="1"/>
</dbReference>
<feature type="compositionally biased region" description="Basic and acidic residues" evidence="4">
    <location>
        <begin position="1702"/>
        <end position="1719"/>
    </location>
</feature>
<feature type="region of interest" description="Disordered" evidence="4">
    <location>
        <begin position="1678"/>
        <end position="1760"/>
    </location>
</feature>
<dbReference type="GO" id="GO:0010494">
    <property type="term" value="C:cytoplasmic stress granule"/>
    <property type="evidence" value="ECO:0007669"/>
    <property type="project" value="TreeGrafter"/>
</dbReference>
<dbReference type="Pfam" id="PF05383">
    <property type="entry name" value="La"/>
    <property type="match status" value="1"/>
</dbReference>
<dbReference type="CDD" id="cd12706">
    <property type="entry name" value="RRM_LARP5"/>
    <property type="match status" value="1"/>
</dbReference>
<feature type="region of interest" description="Disordered" evidence="4">
    <location>
        <begin position="1419"/>
        <end position="1453"/>
    </location>
</feature>
<reference evidence="6" key="1">
    <citation type="submission" date="2025-08" db="UniProtKB">
        <authorList>
            <consortium name="Ensembl"/>
        </authorList>
    </citation>
    <scope>IDENTIFICATION</scope>
</reference>
<dbReference type="InterPro" id="IPR034900">
    <property type="entry name" value="LARP4B_RRM"/>
</dbReference>
<feature type="region of interest" description="Disordered" evidence="4">
    <location>
        <begin position="1471"/>
        <end position="1564"/>
    </location>
</feature>
<dbReference type="PROSITE" id="PS50961">
    <property type="entry name" value="HTH_LA"/>
    <property type="match status" value="1"/>
</dbReference>
<feature type="domain" description="HTH La-type RNA-binding" evidence="5">
    <location>
        <begin position="1173"/>
        <end position="1262"/>
    </location>
</feature>
<reference evidence="6" key="2">
    <citation type="submission" date="2025-09" db="UniProtKB">
        <authorList>
            <consortium name="Ensembl"/>
        </authorList>
    </citation>
    <scope>IDENTIFICATION</scope>
</reference>
<dbReference type="GO" id="GO:0005829">
    <property type="term" value="C:cytosol"/>
    <property type="evidence" value="ECO:0007669"/>
    <property type="project" value="TreeGrafter"/>
</dbReference>
<protein>
    <submittedName>
        <fullName evidence="6">La ribonucleoprotein 4B</fullName>
    </submittedName>
</protein>
<sequence length="1760" mass="196929">MGCCFSKELNNSTNEEKTSLLQKSVEEEAPESRISKTLSLILGTVESKDLNTVGRTVNGAASLVSAECVHTDNCMASNSKSGFWDRKAKYPSYKSVDNIPCESVSRRTYDRPFSFFNSFSHLLKVSGTHDNLQKSEEKREELVNKGVPKNSNAQHMNNTENINSYINNENIVGEHCSSDLISTSPVPEILDKGLQDEITLNRSFLEDYPVTCNHPRQNETVVNIVDSRSDSLPKVSSSHRQTIPIFSYLDVDNRKHVKDWEFYSICVVDAEDLKVDEEVLATMHKKIAADVDNSAVTDEGMCSVAWSAGTEKEFPMQQSAQVEAEFNSQKELCLGKKEERSNMQKKETKKYCGMNIQSSYDNLLANSCQGRRLNTENVVTNGLRVKVCNEEVMENGQKEVDTVGNGVSWNETLNRNCDAVKLVGAARSDQDTKCVVENTRSNLKLSLELHETDRDSFLVSQNVEKLLEDDYLLKPESKQNSNVEMRPLHSTDCDSQKFASDSCECNSMLEEFLKDEEKHTNTILHSSEASSVTEMQGNLKKSSDFQTQIKGCTENKTSSEAPSHNTMEEDVCVSIVQQTGGMLEEAGSLSRTQSWVRDGLLTSHELRNTSTDEIFLKKNSLEFQISRKASKNKVCNYSDSVNKSSISSVSLQHEDMNKMDLNGQDEHQDICSFQVVESQWNAGTDSAGIIGGVVESIKQTECEVYLDKTISDKAENIKQNSDANDHGKNAVNCDKDLPHHQNSYSKNYEDNSNLLYKAHNYLPTSCQNSYSHVYHKVVKEPELNNCADPETEFMNTLVSTECFTEEHSEAHEKNVCDLKERNLQNGKVKHTVSIDSKEENLTVFSMSAGNVETLTNGNLEELEAKPAELKSTSYVLNTQMNDLTTSCEQMQSDHKNFSGKELGVCIDPEQVDKYAATPSYEIPSASSGAAEFRQGSERCVLELMEDVLSEQEHSHKLDRQNSQAELRSRFVSLQTGNADLTNQLLSDTIITGDGEYLMGFLWNNAISNNTVKNDRLYIASEDFQSQPEDLTCASYAVGRYPYQLLVPKNVGIWGWQDKDEFESTKVSELNPNAKVWGNHMLHLEAGGATDGSVSKTWEEIPDQPPDSCKEGLDANGDGDKKHQHAVLTELQEPLPAVSVSDQTDMNPLALDHSEYESMHDTTQTVGGTEQLQPEGQEDLRELLKKTLEFCLSRENLASDMYLISQMDSDQYVPIMTVANLDHVKKLSTDMDLIVEVLRSLPLVQVDEKGEKVRPNQNRCIVILREVPESTPIEEVEALFKGDNLPKFINCEFAYNDNWFITFESEADAQQAYRYLREEVKTFQGKPIKARIKAKAIAINTFLPKNGYRPLDMNLYTQQRYTTSFYLPPVYSPQQQFPLYSLIAPQTWSAAHSYLDPSLVTPFPNTGFINGFTSPTFKPAASPLTTLRQYPPRNRNPSKSHIRHTIPSAERGPGLLDSPTIFNFSADRLINGVRSPQTRQPGQNRTRMQNATTSYTKREVGTGRMEQTSVDSSPGLGRGRKNSYGYRKKREDKFTRGQTQSPPPPKPPSPSFELGLSSFPPLPGAAGNLKTEDLFENRLSSVVIGTSKERNLNVDASTNTIPSGIPREPLLPVSSTLPRTFERSPSPSQPSEDSKVVDKQQRETQSTERLSSTLSTACKSVQVNGAAIELRKPSYAEICQRTTKDPPTLQPQKEQKPNTVACGKEERKPTETIEKNREPPPAKSHPGQPKDQRRQSGRRSSPPAVGKRLNKEQNTPPKSPQ</sequence>
<evidence type="ECO:0000256" key="1">
    <source>
        <dbReference type="ARBA" id="ARBA00022553"/>
    </source>
</evidence>
<name>A0A8B9S650_APTOW</name>